<dbReference type="SMART" id="SM00487">
    <property type="entry name" value="DEXDc"/>
    <property type="match status" value="1"/>
</dbReference>
<dbReference type="InterPro" id="IPR001650">
    <property type="entry name" value="Helicase_C-like"/>
</dbReference>
<keyword evidence="2 5" id="KW-0547">Nucleotide-binding</keyword>
<dbReference type="CDD" id="cd18793">
    <property type="entry name" value="SF2_C_SNF"/>
    <property type="match status" value="1"/>
</dbReference>
<name>A0A7L7TGD1_PSESF</name>
<dbReference type="PROSITE" id="PS51192">
    <property type="entry name" value="HELICASE_ATP_BIND_1"/>
    <property type="match status" value="1"/>
</dbReference>
<sequence length="655" mass="73042">MLKRRSPSIDSPALLKRAVFDGFDYGLSFAYVEGLGRVLSSLKARCFRKPGHPLHNTWRIAKNLVHEETQEFFATLKAAAGEAFIETYETFTRKLDVSRAKPLLAAYTTDIQVRIAAMADGKVLARGDYHPGLIAIYRRMGGVYLGPSKAWKIICTAEALRSNLIDGLGLSEEQVQILEGQHELLEDGALVQAREWESIAVGGERPEPTGESEDSVNEVYLASIPQITPISWTAQALEDALNKYQLYDYQRTGVAHLVQRSSALLADDMGLGKTRQSIVAAHIQAKGRPILIICLASLIINWSREIQAVCPDAKISMQAADPSAQWVIINYERLGQFVTTASLYNVMVIDEAHRLKEPTAEWTRHAFDIASKVPNRYLLTGTPVLNRESELHTLLRLSGHPIGLMSLKAFCEQFAGSSEFRASLRILLSDWMLRRTKDVLVNLKGKQRQTFASQMSAAERRQYQEVFHSDRSPLARIGVLRSMLERFKARTIVDMVRELDTQDKVIIFCEFIETVEWLNSELATEGINCVTLTGKHSGTRRQKAVDQFQGDENIRAFIGTTAAAGTGINLTAANYVFFASLPWTPALQDQAEDRAYRNGQLRLVIVKIPLIDDSIDQGLWSMLAAKRAVARDLIEPEDASEKAQLELASLLLQAA</sequence>
<proteinExistence type="predicted"/>
<dbReference type="InterPro" id="IPR014001">
    <property type="entry name" value="Helicase_ATP-bd"/>
</dbReference>
<dbReference type="AlphaFoldDB" id="A0A7L7TGD1"/>
<dbReference type="Pfam" id="PF00176">
    <property type="entry name" value="SNF2-rel_dom"/>
    <property type="match status" value="1"/>
</dbReference>
<dbReference type="SMART" id="SM00490">
    <property type="entry name" value="HELICc"/>
    <property type="match status" value="1"/>
</dbReference>
<dbReference type="GO" id="GO:0016787">
    <property type="term" value="F:hydrolase activity"/>
    <property type="evidence" value="ECO:0007669"/>
    <property type="project" value="UniProtKB-KW"/>
</dbReference>
<dbReference type="Gene3D" id="3.40.50.300">
    <property type="entry name" value="P-loop containing nucleotide triphosphate hydrolases"/>
    <property type="match status" value="1"/>
</dbReference>
<dbReference type="PANTHER" id="PTHR45766:SF6">
    <property type="entry name" value="SWI_SNF-RELATED MATRIX-ASSOCIATED ACTIN-DEPENDENT REGULATOR OF CHROMATIN SUBFAMILY A-LIKE PROTEIN 1"/>
    <property type="match status" value="1"/>
</dbReference>
<evidence type="ECO:0000259" key="3">
    <source>
        <dbReference type="PROSITE" id="PS51192"/>
    </source>
</evidence>
<accession>A0A7L7TGD1</accession>
<evidence type="ECO:0000313" key="5">
    <source>
        <dbReference type="EMBL" id="QOC74120.1"/>
    </source>
</evidence>
<dbReference type="InterPro" id="IPR038718">
    <property type="entry name" value="SNF2-like_sf"/>
</dbReference>
<keyword evidence="2 5" id="KW-0347">Helicase</keyword>
<dbReference type="EMBL" id="MK569690">
    <property type="protein sequence ID" value="QOC74120.1"/>
    <property type="molecule type" value="Genomic_DNA"/>
</dbReference>
<dbReference type="PANTHER" id="PTHR45766">
    <property type="entry name" value="DNA ANNEALING HELICASE AND ENDONUCLEASE ZRANB3 FAMILY MEMBER"/>
    <property type="match status" value="1"/>
</dbReference>
<evidence type="ECO:0000259" key="4">
    <source>
        <dbReference type="PROSITE" id="PS51194"/>
    </source>
</evidence>
<organism evidence="5">
    <name type="scientific">Pseudomonas syringae pv. actinidiae</name>
    <dbReference type="NCBI Taxonomy" id="103796"/>
    <lineage>
        <taxon>Bacteria</taxon>
        <taxon>Pseudomonadati</taxon>
        <taxon>Pseudomonadota</taxon>
        <taxon>Gammaproteobacteria</taxon>
        <taxon>Pseudomonadales</taxon>
        <taxon>Pseudomonadaceae</taxon>
        <taxon>Pseudomonas</taxon>
        <taxon>Pseudomonas syringae</taxon>
    </lineage>
</organism>
<dbReference type="SUPFAM" id="SSF52540">
    <property type="entry name" value="P-loop containing nucleoside triphosphate hydrolases"/>
    <property type="match status" value="2"/>
</dbReference>
<dbReference type="GO" id="GO:0004386">
    <property type="term" value="F:helicase activity"/>
    <property type="evidence" value="ECO:0007669"/>
    <property type="project" value="UniProtKB-KW"/>
</dbReference>
<evidence type="ECO:0000256" key="2">
    <source>
        <dbReference type="ARBA" id="ARBA00022806"/>
    </source>
</evidence>
<evidence type="ECO:0000256" key="1">
    <source>
        <dbReference type="ARBA" id="ARBA00022801"/>
    </source>
</evidence>
<dbReference type="InterPro" id="IPR027417">
    <property type="entry name" value="P-loop_NTPase"/>
</dbReference>
<feature type="domain" description="Helicase C-terminal" evidence="4">
    <location>
        <begin position="491"/>
        <end position="651"/>
    </location>
</feature>
<dbReference type="InterPro" id="IPR000330">
    <property type="entry name" value="SNF2_N"/>
</dbReference>
<dbReference type="Pfam" id="PF00271">
    <property type="entry name" value="Helicase_C"/>
    <property type="match status" value="1"/>
</dbReference>
<dbReference type="GO" id="GO:0005524">
    <property type="term" value="F:ATP binding"/>
    <property type="evidence" value="ECO:0007669"/>
    <property type="project" value="InterPro"/>
</dbReference>
<dbReference type="GO" id="GO:0031297">
    <property type="term" value="P:replication fork processing"/>
    <property type="evidence" value="ECO:0007669"/>
    <property type="project" value="TreeGrafter"/>
</dbReference>
<dbReference type="GO" id="GO:0006281">
    <property type="term" value="P:DNA repair"/>
    <property type="evidence" value="ECO:0007669"/>
    <property type="project" value="TreeGrafter"/>
</dbReference>
<protein>
    <submittedName>
        <fullName evidence="5">DNA/RNA helicase in PFGI-1-like cluster</fullName>
    </submittedName>
</protein>
<reference evidence="5" key="1">
    <citation type="submission" date="2019-02" db="EMBL/GenBank/DDBJ databases">
        <authorList>
            <person name="Taiaroa G."/>
            <person name="Butler M."/>
            <person name="Lamont I."/>
            <person name="Black M."/>
            <person name="Poulter J."/>
            <person name="Zhao M."/>
            <person name="Poulter R."/>
        </authorList>
    </citation>
    <scope>NUCLEOTIDE SEQUENCE</scope>
    <source>
        <strain evidence="5">1215</strain>
        <plasmid evidence="5">pMG4_1215</plasmid>
    </source>
</reference>
<dbReference type="CDD" id="cd17919">
    <property type="entry name" value="DEXHc_Snf"/>
    <property type="match status" value="1"/>
</dbReference>
<feature type="domain" description="Helicase ATP-binding" evidence="3">
    <location>
        <begin position="254"/>
        <end position="401"/>
    </location>
</feature>
<dbReference type="Gene3D" id="3.40.50.10810">
    <property type="entry name" value="Tandem AAA-ATPase domain"/>
    <property type="match status" value="1"/>
</dbReference>
<dbReference type="InterPro" id="IPR049730">
    <property type="entry name" value="SNF2/RAD54-like_C"/>
</dbReference>
<keyword evidence="5" id="KW-0614">Plasmid</keyword>
<keyword evidence="1" id="KW-0378">Hydrolase</keyword>
<dbReference type="PROSITE" id="PS51194">
    <property type="entry name" value="HELICASE_CTER"/>
    <property type="match status" value="1"/>
</dbReference>
<keyword evidence="2 5" id="KW-0067">ATP-binding</keyword>
<geneLocation type="plasmid" evidence="5">
    <name>pMG4_1215</name>
</geneLocation>
<dbReference type="RefSeq" id="WP_054078419.1">
    <property type="nucleotide sequence ID" value="NZ_MK569690.1"/>
</dbReference>